<dbReference type="Gene3D" id="3.40.50.970">
    <property type="match status" value="2"/>
</dbReference>
<dbReference type="PROSITE" id="PS00198">
    <property type="entry name" value="4FE4S_FER_1"/>
    <property type="match status" value="1"/>
</dbReference>
<dbReference type="InterPro" id="IPR019752">
    <property type="entry name" value="Pyrv/ketoisovalerate_OxRed_cat"/>
</dbReference>
<proteinExistence type="predicted"/>
<dbReference type="InterPro" id="IPR011895">
    <property type="entry name" value="Pyrv_flavodox_OxRed"/>
</dbReference>
<dbReference type="InterPro" id="IPR017896">
    <property type="entry name" value="4Fe4S_Fe-S-bd"/>
</dbReference>
<keyword evidence="9" id="KW-0670">Pyruvate</keyword>
<dbReference type="InterPro" id="IPR011766">
    <property type="entry name" value="TPP_enzyme_TPP-bd"/>
</dbReference>
<evidence type="ECO:0000313" key="10">
    <source>
        <dbReference type="Proteomes" id="UP001281761"/>
    </source>
</evidence>
<keyword evidence="3" id="KW-0479">Metal-binding</keyword>
<dbReference type="SMART" id="SM00890">
    <property type="entry name" value="EKR"/>
    <property type="match status" value="1"/>
</dbReference>
<dbReference type="SUPFAM" id="SSF52922">
    <property type="entry name" value="TK C-terminal domain-like"/>
    <property type="match status" value="1"/>
</dbReference>
<dbReference type="InterPro" id="IPR050722">
    <property type="entry name" value="Pyruvate:ferred/Flavod_OxRd"/>
</dbReference>
<keyword evidence="5 9" id="KW-0560">Oxidoreductase</keyword>
<evidence type="ECO:0000259" key="8">
    <source>
        <dbReference type="PROSITE" id="PS51379"/>
    </source>
</evidence>
<dbReference type="CDD" id="cd07034">
    <property type="entry name" value="TPP_PYR_PFOR_IOR-alpha_like"/>
    <property type="match status" value="1"/>
</dbReference>
<keyword evidence="6" id="KW-0408">Iron</keyword>
<dbReference type="Pfam" id="PF01855">
    <property type="entry name" value="POR_N"/>
    <property type="match status" value="1"/>
</dbReference>
<keyword evidence="4" id="KW-0249">Electron transport</keyword>
<dbReference type="InterPro" id="IPR019456">
    <property type="entry name" value="Pyrv-flavodox_OxRtase_EKR"/>
</dbReference>
<dbReference type="SUPFAM" id="SSF54862">
    <property type="entry name" value="4Fe-4S ferredoxins"/>
    <property type="match status" value="1"/>
</dbReference>
<dbReference type="InterPro" id="IPR002880">
    <property type="entry name" value="Pyrv_Fd/Flavodoxin_OxRdtase_N"/>
</dbReference>
<dbReference type="PIRSF" id="PIRSF000159">
    <property type="entry name" value="NifJ"/>
    <property type="match status" value="1"/>
</dbReference>
<dbReference type="CDD" id="cd03377">
    <property type="entry name" value="TPP_PFOR_PNO"/>
    <property type="match status" value="1"/>
</dbReference>
<dbReference type="Gene3D" id="3.30.70.20">
    <property type="match status" value="1"/>
</dbReference>
<accession>A0ABQ9Y689</accession>
<dbReference type="Pfam" id="PF02775">
    <property type="entry name" value="TPP_enzyme_C"/>
    <property type="match status" value="1"/>
</dbReference>
<keyword evidence="2" id="KW-0004">4Fe-4S</keyword>
<keyword evidence="7" id="KW-0411">Iron-sulfur</keyword>
<feature type="domain" description="4Fe-4S ferredoxin-type" evidence="8">
    <location>
        <begin position="741"/>
        <end position="770"/>
    </location>
</feature>
<dbReference type="NCBIfam" id="TIGR02176">
    <property type="entry name" value="pyruv_ox_red"/>
    <property type="match status" value="1"/>
</dbReference>
<name>A0ABQ9Y689_9EUKA</name>
<dbReference type="Pfam" id="PF12838">
    <property type="entry name" value="Fer4_7"/>
    <property type="match status" value="1"/>
</dbReference>
<keyword evidence="1" id="KW-0813">Transport</keyword>
<dbReference type="InterPro" id="IPR017900">
    <property type="entry name" value="4Fe4S_Fe_S_CS"/>
</dbReference>
<dbReference type="Gene3D" id="3.40.50.920">
    <property type="match status" value="1"/>
</dbReference>
<dbReference type="InterPro" id="IPR002869">
    <property type="entry name" value="Pyrv_flavodox_OxRed_cen"/>
</dbReference>
<gene>
    <name evidence="9" type="ORF">BLNAU_5782</name>
</gene>
<evidence type="ECO:0000256" key="4">
    <source>
        <dbReference type="ARBA" id="ARBA00022982"/>
    </source>
</evidence>
<dbReference type="InterPro" id="IPR009014">
    <property type="entry name" value="Transketo_C/PFOR_II"/>
</dbReference>
<dbReference type="Pfam" id="PF01558">
    <property type="entry name" value="POR"/>
    <property type="match status" value="1"/>
</dbReference>
<dbReference type="Pfam" id="PF10371">
    <property type="entry name" value="EKR"/>
    <property type="match status" value="1"/>
</dbReference>
<dbReference type="SUPFAM" id="SSF52518">
    <property type="entry name" value="Thiamin diphosphate-binding fold (THDP-binding)"/>
    <property type="match status" value="2"/>
</dbReference>
<keyword evidence="10" id="KW-1185">Reference proteome</keyword>
<dbReference type="Pfam" id="PF17147">
    <property type="entry name" value="PFOR_II"/>
    <property type="match status" value="1"/>
</dbReference>
<dbReference type="EMBL" id="JARBJD010000031">
    <property type="protein sequence ID" value="KAK2959224.1"/>
    <property type="molecule type" value="Genomic_DNA"/>
</dbReference>
<evidence type="ECO:0000256" key="5">
    <source>
        <dbReference type="ARBA" id="ARBA00023002"/>
    </source>
</evidence>
<dbReference type="PANTHER" id="PTHR32154:SF0">
    <property type="entry name" value="PYRUVATE-FLAVODOXIN OXIDOREDUCTASE-RELATED"/>
    <property type="match status" value="1"/>
</dbReference>
<reference evidence="9 10" key="1">
    <citation type="journal article" date="2022" name="bioRxiv">
        <title>Genomics of Preaxostyla Flagellates Illuminates Evolutionary Transitions and the Path Towards Mitochondrial Loss.</title>
        <authorList>
            <person name="Novak L.V.F."/>
            <person name="Treitli S.C."/>
            <person name="Pyrih J."/>
            <person name="Halakuc P."/>
            <person name="Pipaliya S.V."/>
            <person name="Vacek V."/>
            <person name="Brzon O."/>
            <person name="Soukal P."/>
            <person name="Eme L."/>
            <person name="Dacks J.B."/>
            <person name="Karnkowska A."/>
            <person name="Elias M."/>
            <person name="Hampl V."/>
        </authorList>
    </citation>
    <scope>NUCLEOTIDE SEQUENCE [LARGE SCALE GENOMIC DNA]</scope>
    <source>
        <strain evidence="9">NAU3</strain>
        <tissue evidence="9">Gut</tissue>
    </source>
</reference>
<evidence type="ECO:0000256" key="2">
    <source>
        <dbReference type="ARBA" id="ARBA00022485"/>
    </source>
</evidence>
<feature type="domain" description="4Fe-4S ferredoxin-type" evidence="8">
    <location>
        <begin position="684"/>
        <end position="713"/>
    </location>
</feature>
<protein>
    <submittedName>
        <fullName evidence="9">Pyruvate:ferredoxin oxidoreductase</fullName>
        <ecNumber evidence="9">1.2.7.1</ecNumber>
    </submittedName>
</protein>
<evidence type="ECO:0000313" key="9">
    <source>
        <dbReference type="EMBL" id="KAK2959224.1"/>
    </source>
</evidence>
<comment type="caution">
    <text evidence="9">The sequence shown here is derived from an EMBL/GenBank/DDBJ whole genome shotgun (WGS) entry which is preliminary data.</text>
</comment>
<dbReference type="EC" id="1.2.7.1" evidence="9"/>
<dbReference type="Proteomes" id="UP001281761">
    <property type="component" value="Unassembled WGS sequence"/>
</dbReference>
<dbReference type="PANTHER" id="PTHR32154">
    <property type="entry name" value="PYRUVATE-FLAVODOXIN OXIDOREDUCTASE-RELATED"/>
    <property type="match status" value="1"/>
</dbReference>
<evidence type="ECO:0000256" key="7">
    <source>
        <dbReference type="ARBA" id="ARBA00023014"/>
    </source>
</evidence>
<evidence type="ECO:0000256" key="1">
    <source>
        <dbReference type="ARBA" id="ARBA00022448"/>
    </source>
</evidence>
<organism evidence="9 10">
    <name type="scientific">Blattamonas nauphoetae</name>
    <dbReference type="NCBI Taxonomy" id="2049346"/>
    <lineage>
        <taxon>Eukaryota</taxon>
        <taxon>Metamonada</taxon>
        <taxon>Preaxostyla</taxon>
        <taxon>Oxymonadida</taxon>
        <taxon>Blattamonas</taxon>
    </lineage>
</organism>
<dbReference type="PROSITE" id="PS51379">
    <property type="entry name" value="4FE4S_FER_2"/>
    <property type="match status" value="2"/>
</dbReference>
<dbReference type="GO" id="GO:0019164">
    <property type="term" value="F:pyruvate synthase activity"/>
    <property type="evidence" value="ECO:0007669"/>
    <property type="project" value="UniProtKB-EC"/>
</dbReference>
<dbReference type="InterPro" id="IPR033412">
    <property type="entry name" value="PFOR_II"/>
</dbReference>
<evidence type="ECO:0000256" key="3">
    <source>
        <dbReference type="ARBA" id="ARBA00022723"/>
    </source>
</evidence>
<sequence>MEQEKIECFDGNSCAAHVAYALSDNSVIFPITPSSVMGELIDEWAAAGRKNIFDQVVSVTEMQSEAGAAGAVHGSLAAGALTSTYTASQGLLLMVPNMYKIAGEKLPAVFHVTARAVAGQALSIFGDHSDVMATRQTGFALLNSATVQEVMDLALVSHLAAIKVGMPFVHFFDGFRTSHEVQKVKSIPYSVMKTMVDYDAIKKFHAGCLNPEHPQMRGTSQSPDIFFALVESSNKVYQAIPDAVQAAMDQVAAYTKRPIHLFDYVGHPEATHVIVCMGAAAATCEDVANHLNAQGSKVGVLKVRLYRPWDAKAFLATLPKTATHICVLDRTKEPGSFGEPLYLDVAATIQETGESRVIIGGRFGLGSKDLTGAMAKAVFDNLASAQPKRHFTVGINDDITFTSLPLAGPLDSVPKGTVQCLIWGLGSDGTVGANKEAIKLIGSHTEQYCQGYFEYDAKKSGGLTRSHLRFGTKPINATYLVDHADYVACHHPGYVGHYHLLRDAREGSVFVLNSPWNTIELMEQNLTGDVKRDLANKKIKLYNVDAWKIAAEAKVGKFINMIMQTAFFKLSGVLPFEEAIKLLKDSVVKMYSRKGDEIVQKNINAIDLSLNAVTEIPVPAEWANAAPPKGFTIEGAPQFVNEVMLPCSHYEGAELPISTLLRNCEGGIMPTGTAAFEKRGLAVTVPKWNAEKCVQCTLCSVVCPHAVIRPFLVTPEEQKAAPQESFVCVPAKGKEFEGLHYRMQVSPLDCTGCGVCAQTCPVKALDMTPLEEERYNHKNWEYAITLPIRDDKIETTVEKPNLKASQFKQPLLEFSGACGGCGETPYIKLITQLFGDRMIVANATGCSSIWGGSAPWCPYTVNKDGHGPAWGNSLFEDNAEYGYGMFLATTQRRKRVLDIANKVVQEASTPQDVKDATQEWIINADNAQKSKMTGNALKKVLAAHQEEKGLLGELWDARDLFTKKSQWIFGGDGWAYDIGYGGLDHVLACNDDVNIFVLDTEVYSNTGGQRSKATPRGAQAKFAASGKKTSKKNLGLLAMTYGYIYVAQVAIGANQMQCLRAIQEAEAFPGPSLIVAYAPCLNHGIKGGLVNMVEEEKQAVKFGYWHLFRYNPLLAKDGKNPFSLDSPKPSGDLKDFLYREVRYDALTRQFQDEAERLHTLLAQDKQKDYERYEGFAKNGF</sequence>
<evidence type="ECO:0000256" key="6">
    <source>
        <dbReference type="ARBA" id="ARBA00023004"/>
    </source>
</evidence>
<dbReference type="SUPFAM" id="SSF53323">
    <property type="entry name" value="Pyruvate-ferredoxin oxidoreductase, PFOR, domain III"/>
    <property type="match status" value="1"/>
</dbReference>
<dbReference type="InterPro" id="IPR029061">
    <property type="entry name" value="THDP-binding"/>
</dbReference>
<dbReference type="Gene3D" id="3.40.920.10">
    <property type="entry name" value="Pyruvate-ferredoxin oxidoreductase, PFOR, domain III"/>
    <property type="match status" value="1"/>
</dbReference>